<dbReference type="eggNOG" id="COG0069">
    <property type="taxonomic scope" value="Bacteria"/>
</dbReference>
<keyword evidence="14" id="KW-0314">Glutamate biosynthesis</keyword>
<evidence type="ECO:0000256" key="8">
    <source>
        <dbReference type="ARBA" id="ARBA00022723"/>
    </source>
</evidence>
<name>F2NK52_MARHT</name>
<dbReference type="GO" id="GO:0051538">
    <property type="term" value="F:3 iron, 4 sulfur cluster binding"/>
    <property type="evidence" value="ECO:0007669"/>
    <property type="project" value="UniProtKB-KW"/>
</dbReference>
<evidence type="ECO:0000256" key="13">
    <source>
        <dbReference type="ARBA" id="ARBA00023014"/>
    </source>
</evidence>
<keyword evidence="9" id="KW-0274">FAD</keyword>
<keyword evidence="5" id="KW-0028">Amino-acid biosynthesis</keyword>
<feature type="region of interest" description="Disordered" evidence="17">
    <location>
        <begin position="1223"/>
        <end position="1249"/>
    </location>
</feature>
<evidence type="ECO:0000259" key="18">
    <source>
        <dbReference type="PROSITE" id="PS51278"/>
    </source>
</evidence>
<evidence type="ECO:0000313" key="19">
    <source>
        <dbReference type="EMBL" id="AEB12023.1"/>
    </source>
</evidence>
<keyword evidence="7" id="KW-0288">FMN</keyword>
<evidence type="ECO:0000256" key="11">
    <source>
        <dbReference type="ARBA" id="ARBA00023002"/>
    </source>
</evidence>
<dbReference type="InterPro" id="IPR017932">
    <property type="entry name" value="GATase_2_dom"/>
</dbReference>
<comment type="similarity">
    <text evidence="4">Belongs to the glutamate synthase family.</text>
</comment>
<gene>
    <name evidence="19" type="ordered locus">Marky_1283</name>
</gene>
<dbReference type="KEGG" id="mhd:Marky_1283"/>
<evidence type="ECO:0000256" key="15">
    <source>
        <dbReference type="ARBA" id="ARBA00023291"/>
    </source>
</evidence>
<dbReference type="EMBL" id="CP002630">
    <property type="protein sequence ID" value="AEB12023.1"/>
    <property type="molecule type" value="Genomic_DNA"/>
</dbReference>
<dbReference type="HOGENOM" id="CLU_000422_8_2_0"/>
<keyword evidence="15" id="KW-0003">3Fe-4S</keyword>
<dbReference type="FunFam" id="3.60.20.10:FF:000001">
    <property type="entry name" value="Glutamate synthase, large subunit"/>
    <property type="match status" value="1"/>
</dbReference>
<evidence type="ECO:0000256" key="6">
    <source>
        <dbReference type="ARBA" id="ARBA00022630"/>
    </source>
</evidence>
<keyword evidence="20" id="KW-1185">Reference proteome</keyword>
<dbReference type="Gene3D" id="3.20.20.70">
    <property type="entry name" value="Aldolase class I"/>
    <property type="match status" value="2"/>
</dbReference>
<keyword evidence="10" id="KW-0315">Glutamine amidotransferase</keyword>
<accession>F2NK52</accession>
<dbReference type="eggNOG" id="COG0070">
    <property type="taxonomic scope" value="Bacteria"/>
</dbReference>
<dbReference type="Pfam" id="PF04898">
    <property type="entry name" value="Glu_syn_central"/>
    <property type="match status" value="1"/>
</dbReference>
<dbReference type="OrthoDB" id="9758182at2"/>
<comment type="cofactor">
    <cofactor evidence="3">
        <name>FAD</name>
        <dbReference type="ChEBI" id="CHEBI:57692"/>
    </cofactor>
</comment>
<organism evidence="19 20">
    <name type="scientific">Marinithermus hydrothermalis (strain DSM 14884 / JCM 11576 / T1)</name>
    <dbReference type="NCBI Taxonomy" id="869210"/>
    <lineage>
        <taxon>Bacteria</taxon>
        <taxon>Thermotogati</taxon>
        <taxon>Deinococcota</taxon>
        <taxon>Deinococci</taxon>
        <taxon>Thermales</taxon>
        <taxon>Thermaceae</taxon>
        <taxon>Marinithermus</taxon>
    </lineage>
</organism>
<keyword evidence="6" id="KW-0285">Flavoprotein</keyword>
<keyword evidence="13" id="KW-0411">Iron-sulfur</keyword>
<dbReference type="FunFam" id="3.20.20.70:FF:000031">
    <property type="entry name" value="Glutamate synthase 1 [NADH]"/>
    <property type="match status" value="1"/>
</dbReference>
<dbReference type="SUPFAM" id="SSF51395">
    <property type="entry name" value="FMN-linked oxidoreductases"/>
    <property type="match status" value="1"/>
</dbReference>
<evidence type="ECO:0000256" key="10">
    <source>
        <dbReference type="ARBA" id="ARBA00022962"/>
    </source>
</evidence>
<evidence type="ECO:0000256" key="12">
    <source>
        <dbReference type="ARBA" id="ARBA00023004"/>
    </source>
</evidence>
<evidence type="ECO:0000256" key="16">
    <source>
        <dbReference type="ARBA" id="ARBA00029440"/>
    </source>
</evidence>
<reference evidence="19 20" key="1">
    <citation type="journal article" date="2012" name="Stand. Genomic Sci.">
        <title>Complete genome sequence of the aerobic, heterotroph Marinithermus hydrothermalis type strain (T1(T)) from a deep-sea hydrothermal vent chimney.</title>
        <authorList>
            <person name="Copeland A."/>
            <person name="Gu W."/>
            <person name="Yasawong M."/>
            <person name="Lapidus A."/>
            <person name="Lucas S."/>
            <person name="Deshpande S."/>
            <person name="Pagani I."/>
            <person name="Tapia R."/>
            <person name="Cheng J.F."/>
            <person name="Goodwin L.A."/>
            <person name="Pitluck S."/>
            <person name="Liolios K."/>
            <person name="Ivanova N."/>
            <person name="Mavromatis K."/>
            <person name="Mikhailova N."/>
            <person name="Pati A."/>
            <person name="Chen A."/>
            <person name="Palaniappan K."/>
            <person name="Land M."/>
            <person name="Pan C."/>
            <person name="Brambilla E.M."/>
            <person name="Rohde M."/>
            <person name="Tindall B.J."/>
            <person name="Sikorski J."/>
            <person name="Goker M."/>
            <person name="Detter J.C."/>
            <person name="Bristow J."/>
            <person name="Eisen J.A."/>
            <person name="Markowitz V."/>
            <person name="Hugenholtz P."/>
            <person name="Kyrpides N.C."/>
            <person name="Klenk H.P."/>
            <person name="Woyke T."/>
        </authorList>
    </citation>
    <scope>NUCLEOTIDE SEQUENCE [LARGE SCALE GENOMIC DNA]</scope>
    <source>
        <strain evidence="20">DSM 14884 / JCM 11576 / T1</strain>
    </source>
</reference>
<proteinExistence type="inferred from homology"/>
<dbReference type="InterPro" id="IPR013785">
    <property type="entry name" value="Aldolase_TIM"/>
</dbReference>
<dbReference type="STRING" id="869210.Marky_1283"/>
<dbReference type="Pfam" id="PF01645">
    <property type="entry name" value="Glu_synthase"/>
    <property type="match status" value="1"/>
</dbReference>
<sequence length="1527" mass="167758">MARLGFPRPFGLYDPRFERDACGIGFVARIDGQKTHEVLRQATTALANLAHRGAVSADGLTGDGAGVLTQIPHAFFRHALAQQGVPLEETPLLGVGVGFLPRAPEAQRTAVEIIEAVLEACGLPLLAWRTVPVDDTALGEKARATRPEIRQFFVRAPAGLDAPAFERLLYLARRRMEQRALHAGLEGFYIPSFSHRTIVYKGLLGADQLERFYPDLQNPAYETAIALFHQRYSTNTFPVWPLAQPFRLLAHNGEINTLQGNVNWMRAREPELESVLWGATLDEVLPAIQEGGSDSAALDNVLELLVMSGRDPLHAMLMLVPEAYEARADLEPNLRGFFEYHAGLTEPWDGPAALVFSEGRYAAAMLDRNGLRPQRYWITEDGLVVVGSETGIVPLPEDRVVEKGRLGPGMLLAVDTLEGRLLHDHEIKRAYARPVYRVWVERYRKRPPEPGFGPQAEGVPAEREAFVRFQKAFGYSKEDYDRILKPMAAEGKEPLGSMGDDTPLAVLSRQPQLLYRYFRQRFAQVTNPPIDPLRERLVMSLRTLVGPRTGFLEERPEAARLIEFPSPILTEAEFAWLKALDEPGFRACVLEARFPAAEGPEGLERRVETLVREAERAVEAGCTLLILSDRGVGPEWAPVPMLLATAAVHHHLIRAGKRMRAAIVCDTAEAREDHHFACLLGYGATLVHPYLAYASVRDLVRNDPRKAVDVPVETALANYRAAVEQGLLKVMAKMGISTVASYRGAQIFEALGIRREVIERYFTGTPSRIGGVGLREIAGDVLRFHAEAYTEPAGLPDRGLYRFRKEGEYHAWNPTVFKHLHKAVRTQDFAAYQAYAAAVDGRPPMALRDLLTWKKARTPLPLEAVEPAEAIVKRFRTQAMSHGALSREAHEVLAVAMNRIGAWSNSGEGGEDRRRYRPYAADAPEVSLARWHPRKGDWGNSQIKQVASGRFGVTPEYLVSARELEIKMAQGSKPGEGGQIPGFKVSGEIARLRRAAPGTPLISPPPHHDIYSIEDLAQLIHDLKRVNRQATVAVKLVAEAGVGTIAAGVAKGYADAILISGHDGGTGASPLTSIKHAGAPWELGLAETQQVLVMNDLRGRVRLRVDGGLKTGRDVVIAALLGAEEFGFGTAALIAIGCVMARQCHLNTCPVGIATQREDLRRRFPGVPEHAIAFMFFVAEHVRLILAEMGFRRLEEIIGRVDLLEPREDVSLPRGARLELSALLADPDPSGTKPRRSVVPRNDPPEVPSLDEALSREAAEALQTRAPLARRYRITNRERGVGARLSGEIARLYGDEGLPEGTVRAYFQGVAGQSFGAFLTRGVFLYLEGEAQDYVGKGMGGGTIVVRPPQSARVQPHESVILGNTVMYGATGGSLYAAGRAGERLCVRNSGGRAVVEGCGDHGCEYMTGGVVVVLGETGRNFGAGMTGGVAYVLDESGRFPDRYNPSMVRLERLEHELDEALLRALIERHYHLTQSPRAAALLEDWERALEHFWKVAPRPDLGTVTDQPLEARLLEQVRNEALSSVG</sequence>
<dbReference type="InterPro" id="IPR006982">
    <property type="entry name" value="Glu_synth_centr_N"/>
</dbReference>
<dbReference type="FunFam" id="2.160.20.60:FF:000001">
    <property type="entry name" value="Glutamate synthase, large subunit"/>
    <property type="match status" value="1"/>
</dbReference>
<evidence type="ECO:0000256" key="7">
    <source>
        <dbReference type="ARBA" id="ARBA00022643"/>
    </source>
</evidence>
<dbReference type="InterPro" id="IPR036485">
    <property type="entry name" value="Glu_synth_asu_C_sf"/>
</dbReference>
<dbReference type="SUPFAM" id="SSF56235">
    <property type="entry name" value="N-terminal nucleophile aminohydrolases (Ntn hydrolases)"/>
    <property type="match status" value="1"/>
</dbReference>
<dbReference type="GO" id="GO:0016041">
    <property type="term" value="F:glutamate synthase (ferredoxin) activity"/>
    <property type="evidence" value="ECO:0007669"/>
    <property type="project" value="UniProtKB-EC"/>
</dbReference>
<comment type="pathway">
    <text evidence="16">Amino-acid biosynthesis.</text>
</comment>
<evidence type="ECO:0000256" key="4">
    <source>
        <dbReference type="ARBA" id="ARBA00009716"/>
    </source>
</evidence>
<dbReference type="RefSeq" id="WP_013704070.1">
    <property type="nucleotide sequence ID" value="NC_015387.1"/>
</dbReference>
<dbReference type="Gene3D" id="3.60.20.10">
    <property type="entry name" value="Glutamine Phosphoribosylpyrophosphate, subunit 1, domain 1"/>
    <property type="match status" value="1"/>
</dbReference>
<dbReference type="Pfam" id="PF00310">
    <property type="entry name" value="GATase_2"/>
    <property type="match status" value="1"/>
</dbReference>
<comment type="cofactor">
    <cofactor evidence="2">
        <name>[3Fe-4S] cluster</name>
        <dbReference type="ChEBI" id="CHEBI:21137"/>
    </cofactor>
</comment>
<dbReference type="InterPro" id="IPR029055">
    <property type="entry name" value="Ntn_hydrolases_N"/>
</dbReference>
<dbReference type="EC" id="1.4.7.1" evidence="19"/>
<dbReference type="Pfam" id="PF01493">
    <property type="entry name" value="GXGXG"/>
    <property type="match status" value="1"/>
</dbReference>
<dbReference type="Gene3D" id="2.160.20.60">
    <property type="entry name" value="Glutamate synthase, alpha subunit, C-terminal domain"/>
    <property type="match status" value="1"/>
</dbReference>
<dbReference type="SUPFAM" id="SSF69336">
    <property type="entry name" value="Alpha subunit of glutamate synthase, C-terminal domain"/>
    <property type="match status" value="1"/>
</dbReference>
<dbReference type="InterPro" id="IPR002489">
    <property type="entry name" value="Glu_synth_asu_C"/>
</dbReference>
<dbReference type="InterPro" id="IPR050711">
    <property type="entry name" value="ET-N_metabolism_enzyme"/>
</dbReference>
<evidence type="ECO:0000256" key="2">
    <source>
        <dbReference type="ARBA" id="ARBA00001927"/>
    </source>
</evidence>
<evidence type="ECO:0000256" key="1">
    <source>
        <dbReference type="ARBA" id="ARBA00001917"/>
    </source>
</evidence>
<dbReference type="PROSITE" id="PS51278">
    <property type="entry name" value="GATASE_TYPE_2"/>
    <property type="match status" value="1"/>
</dbReference>
<keyword evidence="12" id="KW-0408">Iron</keyword>
<dbReference type="MEROPS" id="C44.003"/>
<evidence type="ECO:0000256" key="17">
    <source>
        <dbReference type="SAM" id="MobiDB-lite"/>
    </source>
</evidence>
<evidence type="ECO:0000313" key="20">
    <source>
        <dbReference type="Proteomes" id="UP000007030"/>
    </source>
</evidence>
<dbReference type="GO" id="GO:0019676">
    <property type="term" value="P:ammonia assimilation cycle"/>
    <property type="evidence" value="ECO:0007669"/>
    <property type="project" value="TreeGrafter"/>
</dbReference>
<dbReference type="InterPro" id="IPR002932">
    <property type="entry name" value="Glu_synthdom"/>
</dbReference>
<feature type="domain" description="Glutamine amidotransferase type-2" evidence="18">
    <location>
        <begin position="22"/>
        <end position="417"/>
    </location>
</feature>
<dbReference type="CDD" id="cd00982">
    <property type="entry name" value="gltB_C"/>
    <property type="match status" value="1"/>
</dbReference>
<keyword evidence="11 19" id="KW-0560">Oxidoreductase</keyword>
<evidence type="ECO:0000256" key="14">
    <source>
        <dbReference type="ARBA" id="ARBA00023164"/>
    </source>
</evidence>
<dbReference type="eggNOG" id="COG0067">
    <property type="taxonomic scope" value="Bacteria"/>
</dbReference>
<dbReference type="PANTHER" id="PTHR11938:SF133">
    <property type="entry name" value="GLUTAMATE SYNTHASE (NADH)"/>
    <property type="match status" value="1"/>
</dbReference>
<dbReference type="PANTHER" id="PTHR11938">
    <property type="entry name" value="FAD NADPH DEHYDROGENASE/OXIDOREDUCTASE"/>
    <property type="match status" value="1"/>
</dbReference>
<dbReference type="CDD" id="cd00713">
    <property type="entry name" value="GltS"/>
    <property type="match status" value="1"/>
</dbReference>
<dbReference type="NCBIfam" id="NF008730">
    <property type="entry name" value="PRK11750.1"/>
    <property type="match status" value="1"/>
</dbReference>
<dbReference type="Proteomes" id="UP000007030">
    <property type="component" value="Chromosome"/>
</dbReference>
<keyword evidence="8" id="KW-0479">Metal-binding</keyword>
<dbReference type="CDD" id="cd02808">
    <property type="entry name" value="GltS_FMN"/>
    <property type="match status" value="1"/>
</dbReference>
<evidence type="ECO:0000256" key="9">
    <source>
        <dbReference type="ARBA" id="ARBA00022827"/>
    </source>
</evidence>
<evidence type="ECO:0000256" key="3">
    <source>
        <dbReference type="ARBA" id="ARBA00001974"/>
    </source>
</evidence>
<comment type="cofactor">
    <cofactor evidence="1">
        <name>FMN</name>
        <dbReference type="ChEBI" id="CHEBI:58210"/>
    </cofactor>
</comment>
<dbReference type="GO" id="GO:0006537">
    <property type="term" value="P:glutamate biosynthetic process"/>
    <property type="evidence" value="ECO:0007669"/>
    <property type="project" value="UniProtKB-KW"/>
</dbReference>
<dbReference type="GO" id="GO:0046872">
    <property type="term" value="F:metal ion binding"/>
    <property type="evidence" value="ECO:0007669"/>
    <property type="project" value="UniProtKB-KW"/>
</dbReference>
<evidence type="ECO:0000256" key="5">
    <source>
        <dbReference type="ARBA" id="ARBA00022605"/>
    </source>
</evidence>
<protein>
    <submittedName>
        <fullName evidence="19">Glutamate synthase (Ferredoxin)</fullName>
        <ecNumber evidence="19">1.4.7.1</ecNumber>
    </submittedName>
</protein>